<sequence>MKAKSSDWYKKNWSLEIKQQSWVEDTQRQVEFIIQTLRLNGSEKIMDLACGYGRHALLFAKKGYSVTGIDITEPYIHDARINAEKMGLTNASFIHEDIRNVNFSEEFDVVLNLADGAVGYLETEEENLKIFDVISKALKPGGRHFMDICNADFAERHFPMRSWDAGSTTLSLTEFEWDSDKRIMLFGGTEIPYGEPAEPPVIREGDPIRLYSPEELKTILAQRGMKMEKTFCNYSGKPAGNNELQLMVCSTKCTQQTSSV</sequence>
<name>A0ABQ0BTP6_9FIRM</name>
<dbReference type="GO" id="GO:0008168">
    <property type="term" value="F:methyltransferase activity"/>
    <property type="evidence" value="ECO:0007669"/>
    <property type="project" value="UniProtKB-KW"/>
</dbReference>
<keyword evidence="3" id="KW-1185">Reference proteome</keyword>
<dbReference type="EMBL" id="BAABZQ010000001">
    <property type="protein sequence ID" value="GAA6499918.1"/>
    <property type="molecule type" value="Genomic_DNA"/>
</dbReference>
<dbReference type="Pfam" id="PF13847">
    <property type="entry name" value="Methyltransf_31"/>
    <property type="match status" value="1"/>
</dbReference>
<accession>A0ABQ0BTP6</accession>
<dbReference type="GO" id="GO:0032259">
    <property type="term" value="P:methylation"/>
    <property type="evidence" value="ECO:0007669"/>
    <property type="project" value="UniProtKB-KW"/>
</dbReference>
<keyword evidence="2" id="KW-0808">Transferase</keyword>
<protein>
    <submittedName>
        <fullName evidence="2">Class I SAM-dependent methyltransferase</fullName>
    </submittedName>
</protein>
<organism evidence="2 3">
    <name type="scientific">Blautia parvula</name>
    <dbReference type="NCBI Taxonomy" id="2877527"/>
    <lineage>
        <taxon>Bacteria</taxon>
        <taxon>Bacillati</taxon>
        <taxon>Bacillota</taxon>
        <taxon>Clostridia</taxon>
        <taxon>Lachnospirales</taxon>
        <taxon>Lachnospiraceae</taxon>
        <taxon>Blautia</taxon>
    </lineage>
</organism>
<dbReference type="Proteomes" id="UP001600941">
    <property type="component" value="Unassembled WGS sequence"/>
</dbReference>
<feature type="domain" description="Methyltransferase" evidence="1">
    <location>
        <begin position="42"/>
        <end position="161"/>
    </location>
</feature>
<dbReference type="Gene3D" id="2.20.25.110">
    <property type="entry name" value="S-adenosyl-L-methionine-dependent methyltransferases"/>
    <property type="match status" value="1"/>
</dbReference>
<evidence type="ECO:0000313" key="2">
    <source>
        <dbReference type="EMBL" id="GAA6499918.1"/>
    </source>
</evidence>
<keyword evidence="2" id="KW-0489">Methyltransferase</keyword>
<dbReference type="CDD" id="cd02440">
    <property type="entry name" value="AdoMet_MTases"/>
    <property type="match status" value="1"/>
</dbReference>
<dbReference type="Gene3D" id="3.40.50.150">
    <property type="entry name" value="Vaccinia Virus protein VP39"/>
    <property type="match status" value="1"/>
</dbReference>
<dbReference type="SUPFAM" id="SSF53335">
    <property type="entry name" value="S-adenosyl-L-methionine-dependent methyltransferases"/>
    <property type="match status" value="1"/>
</dbReference>
<dbReference type="InterPro" id="IPR025714">
    <property type="entry name" value="Methyltranfer_dom"/>
</dbReference>
<proteinExistence type="predicted"/>
<dbReference type="PANTHER" id="PTHR43861:SF1">
    <property type="entry name" value="TRANS-ACONITATE 2-METHYLTRANSFERASE"/>
    <property type="match status" value="1"/>
</dbReference>
<dbReference type="RefSeq" id="WP_054351249.1">
    <property type="nucleotide sequence ID" value="NZ_AP031413.1"/>
</dbReference>
<reference evidence="2 3" key="1">
    <citation type="submission" date="2024-04" db="EMBL/GenBank/DDBJ databases">
        <title>Defined microbial consortia suppress multidrug-resistant proinflammatory Enterobacteriaceae via ecological control.</title>
        <authorList>
            <person name="Furuichi M."/>
            <person name="Kawaguchi T."/>
            <person name="Pust M."/>
            <person name="Yasuma K."/>
            <person name="Plichta D."/>
            <person name="Hasegawa N."/>
            <person name="Ohya T."/>
            <person name="Bhattarai S."/>
            <person name="Sasajima S."/>
            <person name="Aoto Y."/>
            <person name="Tuganbaev T."/>
            <person name="Yaginuma M."/>
            <person name="Ueda M."/>
            <person name="Okahashi N."/>
            <person name="Amafuji K."/>
            <person name="Kiridooshi Y."/>
            <person name="Sugita K."/>
            <person name="Strazar M."/>
            <person name="Skelly A."/>
            <person name="Suda W."/>
            <person name="Hattori M."/>
            <person name="Nakamoto N."/>
            <person name="Caballero S."/>
            <person name="Norman J."/>
            <person name="Olle B."/>
            <person name="Tanoue T."/>
            <person name="Arita M."/>
            <person name="Bucci V."/>
            <person name="Atarashi K."/>
            <person name="Xavier R."/>
            <person name="Honda K."/>
        </authorList>
    </citation>
    <scope>NUCLEOTIDE SEQUENCE [LARGE SCALE GENOMIC DNA]</scope>
    <source>
        <strain evidence="3">k34-0107-D12</strain>
    </source>
</reference>
<evidence type="ECO:0000259" key="1">
    <source>
        <dbReference type="Pfam" id="PF13847"/>
    </source>
</evidence>
<dbReference type="PANTHER" id="PTHR43861">
    <property type="entry name" value="TRANS-ACONITATE 2-METHYLTRANSFERASE-RELATED"/>
    <property type="match status" value="1"/>
</dbReference>
<evidence type="ECO:0000313" key="3">
    <source>
        <dbReference type="Proteomes" id="UP001600941"/>
    </source>
</evidence>
<gene>
    <name evidence="2" type="ORF">K340107D12_27340</name>
</gene>
<comment type="caution">
    <text evidence="2">The sequence shown here is derived from an EMBL/GenBank/DDBJ whole genome shotgun (WGS) entry which is preliminary data.</text>
</comment>
<dbReference type="InterPro" id="IPR029063">
    <property type="entry name" value="SAM-dependent_MTases_sf"/>
</dbReference>